<organism evidence="7 8">
    <name type="scientific">Coprococcus hominis</name>
    <name type="common">ex Arizal et al. 2022</name>
    <dbReference type="NCBI Taxonomy" id="2881262"/>
    <lineage>
        <taxon>Bacteria</taxon>
        <taxon>Bacillati</taxon>
        <taxon>Bacillota</taxon>
        <taxon>Clostridia</taxon>
        <taxon>Lachnospirales</taxon>
        <taxon>Lachnospiraceae</taxon>
        <taxon>Coprococcus</taxon>
    </lineage>
</organism>
<reference evidence="7 8" key="1">
    <citation type="submission" date="2021-10" db="EMBL/GenBank/DDBJ databases">
        <title>Anaerobic single-cell dispensing facilitates the cultivation of human gut bacteria.</title>
        <authorList>
            <person name="Afrizal A."/>
        </authorList>
    </citation>
    <scope>NUCLEOTIDE SEQUENCE [LARGE SCALE GENOMIC DNA]</scope>
    <source>
        <strain evidence="7 8">CLA-AA-H212</strain>
    </source>
</reference>
<dbReference type="InterPro" id="IPR003615">
    <property type="entry name" value="HNH_nuc"/>
</dbReference>
<comment type="similarity">
    <text evidence="3">Belongs to the HNH nuclease family.</text>
</comment>
<keyword evidence="2" id="KW-0378">Hydrolase</keyword>
<dbReference type="SMART" id="SM00507">
    <property type="entry name" value="HNHc"/>
    <property type="match status" value="1"/>
</dbReference>
<evidence type="ECO:0000256" key="5">
    <source>
        <dbReference type="SAM" id="MobiDB-lite"/>
    </source>
</evidence>
<dbReference type="PANTHER" id="PTHR41286">
    <property type="entry name" value="HNH NUCLEASE YAJD-RELATED"/>
    <property type="match status" value="1"/>
</dbReference>
<dbReference type="CDD" id="cd00085">
    <property type="entry name" value="HNHc"/>
    <property type="match status" value="1"/>
</dbReference>
<keyword evidence="7" id="KW-0255">Endonuclease</keyword>
<dbReference type="InterPro" id="IPR002711">
    <property type="entry name" value="HNH"/>
</dbReference>
<keyword evidence="8" id="KW-1185">Reference proteome</keyword>
<dbReference type="PANTHER" id="PTHR41286:SF1">
    <property type="entry name" value="HNH NUCLEASE YAJD-RELATED"/>
    <property type="match status" value="1"/>
</dbReference>
<evidence type="ECO:0000256" key="1">
    <source>
        <dbReference type="ARBA" id="ARBA00022722"/>
    </source>
</evidence>
<keyword evidence="1" id="KW-0540">Nuclease</keyword>
<dbReference type="Gene3D" id="1.10.30.50">
    <property type="match status" value="1"/>
</dbReference>
<protein>
    <recommendedName>
        <fullName evidence="4">Putative HNH nuclease YajD</fullName>
    </recommendedName>
</protein>
<proteinExistence type="inferred from homology"/>
<dbReference type="EMBL" id="JAJEQT010000008">
    <property type="protein sequence ID" value="MCC2219571.1"/>
    <property type="molecule type" value="Genomic_DNA"/>
</dbReference>
<evidence type="ECO:0000259" key="6">
    <source>
        <dbReference type="SMART" id="SM00507"/>
    </source>
</evidence>
<evidence type="ECO:0000256" key="4">
    <source>
        <dbReference type="ARBA" id="ARBA00040194"/>
    </source>
</evidence>
<gene>
    <name evidence="7" type="ORF">LKD28_11095</name>
</gene>
<evidence type="ECO:0000256" key="3">
    <source>
        <dbReference type="ARBA" id="ARBA00038412"/>
    </source>
</evidence>
<dbReference type="RefSeq" id="WP_227573461.1">
    <property type="nucleotide sequence ID" value="NZ_JAJEQT010000008.1"/>
</dbReference>
<feature type="region of interest" description="Disordered" evidence="5">
    <location>
        <begin position="75"/>
        <end position="98"/>
    </location>
</feature>
<name>A0ABS8FQT3_9FIRM</name>
<feature type="domain" description="HNH nuclease" evidence="6">
    <location>
        <begin position="10"/>
        <end position="66"/>
    </location>
</feature>
<dbReference type="GO" id="GO:0004519">
    <property type="term" value="F:endonuclease activity"/>
    <property type="evidence" value="ECO:0007669"/>
    <property type="project" value="UniProtKB-KW"/>
</dbReference>
<accession>A0ABS8FQT3</accession>
<dbReference type="Pfam" id="PF01844">
    <property type="entry name" value="HNH"/>
    <property type="match status" value="1"/>
</dbReference>
<evidence type="ECO:0000256" key="2">
    <source>
        <dbReference type="ARBA" id="ARBA00022801"/>
    </source>
</evidence>
<comment type="caution">
    <text evidence="7">The sequence shown here is derived from an EMBL/GenBank/DDBJ whole genome shotgun (WGS) entry which is preliminary data.</text>
</comment>
<evidence type="ECO:0000313" key="8">
    <source>
        <dbReference type="Proteomes" id="UP001198495"/>
    </source>
</evidence>
<dbReference type="Proteomes" id="UP001198495">
    <property type="component" value="Unassembled WGS sequence"/>
</dbReference>
<evidence type="ECO:0000313" key="7">
    <source>
        <dbReference type="EMBL" id="MCC2219571.1"/>
    </source>
</evidence>
<sequence length="98" mass="11990">MIYNNKRWKKKRAVILRRDAYQCQECKRYGKRRSGDHVHHVYPVEQYPDERYNNCNLITLCQKCHNRMHDRDSHELTATGKQLQMRMKKRYGSRLPPL</sequence>